<dbReference type="Pfam" id="PF21371">
    <property type="entry name" value="Apc5_N"/>
    <property type="match status" value="1"/>
</dbReference>
<evidence type="ECO:0000256" key="3">
    <source>
        <dbReference type="ARBA" id="ARBA00004906"/>
    </source>
</evidence>
<comment type="pathway">
    <text evidence="3">Protein modification; protein ubiquitination.</text>
</comment>
<dbReference type="PANTHER" id="PTHR12830:SF9">
    <property type="entry name" value="ANAPHASE-PROMOTING COMPLEX SUBUNIT 5"/>
    <property type="match status" value="1"/>
</dbReference>
<dbReference type="AlphaFoldDB" id="A0AAV1ZZI1"/>
<accession>A0AAV1ZZI1</accession>
<evidence type="ECO:0000256" key="4">
    <source>
        <dbReference type="ARBA" id="ARBA00007450"/>
    </source>
</evidence>
<dbReference type="GO" id="GO:0005819">
    <property type="term" value="C:spindle"/>
    <property type="evidence" value="ECO:0007669"/>
    <property type="project" value="UniProtKB-SubCell"/>
</dbReference>
<comment type="caution">
    <text evidence="18">The sequence shown here is derived from an EMBL/GenBank/DDBJ whole genome shotgun (WGS) entry which is preliminary data.</text>
</comment>
<dbReference type="GO" id="GO:0005680">
    <property type="term" value="C:anaphase-promoting complex"/>
    <property type="evidence" value="ECO:0007669"/>
    <property type="project" value="InterPro"/>
</dbReference>
<dbReference type="EMBL" id="CAXIEN010000100">
    <property type="protein sequence ID" value="CAL1277198.1"/>
    <property type="molecule type" value="Genomic_DNA"/>
</dbReference>
<protein>
    <recommendedName>
        <fullName evidence="5">Anaphase-promoting complex subunit 5</fullName>
    </recommendedName>
</protein>
<evidence type="ECO:0000256" key="14">
    <source>
        <dbReference type="ARBA" id="ARBA00023242"/>
    </source>
</evidence>
<evidence type="ECO:0000256" key="2">
    <source>
        <dbReference type="ARBA" id="ARBA00004186"/>
    </source>
</evidence>
<dbReference type="CDD" id="cd16270">
    <property type="entry name" value="Apc5_N"/>
    <property type="match status" value="1"/>
</dbReference>
<dbReference type="GO" id="GO:0070979">
    <property type="term" value="P:protein K11-linked ubiquitination"/>
    <property type="evidence" value="ECO:0007669"/>
    <property type="project" value="TreeGrafter"/>
</dbReference>
<keyword evidence="9" id="KW-0677">Repeat</keyword>
<dbReference type="PANTHER" id="PTHR12830">
    <property type="entry name" value="ANAPHASE-PROMOTING COMPLEX SUBUNIT 5"/>
    <property type="match status" value="1"/>
</dbReference>
<keyword evidence="8" id="KW-0132">Cell division</keyword>
<keyword evidence="10" id="KW-0498">Mitosis</keyword>
<evidence type="ECO:0000256" key="5">
    <source>
        <dbReference type="ARBA" id="ARBA00016066"/>
    </source>
</evidence>
<evidence type="ECO:0000256" key="10">
    <source>
        <dbReference type="ARBA" id="ARBA00022776"/>
    </source>
</evidence>
<keyword evidence="12" id="KW-0802">TPR repeat</keyword>
<organism evidence="18 19">
    <name type="scientific">Larinioides sclopetarius</name>
    <dbReference type="NCBI Taxonomy" id="280406"/>
    <lineage>
        <taxon>Eukaryota</taxon>
        <taxon>Metazoa</taxon>
        <taxon>Ecdysozoa</taxon>
        <taxon>Arthropoda</taxon>
        <taxon>Chelicerata</taxon>
        <taxon>Arachnida</taxon>
        <taxon>Araneae</taxon>
        <taxon>Araneomorphae</taxon>
        <taxon>Entelegynae</taxon>
        <taxon>Araneoidea</taxon>
        <taxon>Araneidae</taxon>
        <taxon>Larinioides</taxon>
    </lineage>
</organism>
<reference evidence="18 19" key="1">
    <citation type="submission" date="2024-04" db="EMBL/GenBank/DDBJ databases">
        <authorList>
            <person name="Rising A."/>
            <person name="Reimegard J."/>
            <person name="Sonavane S."/>
            <person name="Akerstrom W."/>
            <person name="Nylinder S."/>
            <person name="Hedman E."/>
            <person name="Kallberg Y."/>
        </authorList>
    </citation>
    <scope>NUCLEOTIDE SEQUENCE [LARGE SCALE GENOMIC DNA]</scope>
</reference>
<evidence type="ECO:0000256" key="11">
    <source>
        <dbReference type="ARBA" id="ARBA00022786"/>
    </source>
</evidence>
<evidence type="ECO:0000259" key="16">
    <source>
        <dbReference type="Pfam" id="PF12862"/>
    </source>
</evidence>
<dbReference type="GO" id="GO:0051301">
    <property type="term" value="P:cell division"/>
    <property type="evidence" value="ECO:0007669"/>
    <property type="project" value="UniProtKB-KW"/>
</dbReference>
<gene>
    <name evidence="18" type="ORF">LARSCL_LOCUS9081</name>
</gene>
<dbReference type="GO" id="GO:0045842">
    <property type="term" value="P:positive regulation of mitotic metaphase/anaphase transition"/>
    <property type="evidence" value="ECO:0007669"/>
    <property type="project" value="TreeGrafter"/>
</dbReference>
<dbReference type="Proteomes" id="UP001497382">
    <property type="component" value="Unassembled WGS sequence"/>
</dbReference>
<feature type="domain" description="Anaphase-promoting complex subunit 5" evidence="16">
    <location>
        <begin position="255"/>
        <end position="354"/>
    </location>
</feature>
<keyword evidence="15" id="KW-0131">Cell cycle</keyword>
<evidence type="ECO:0000256" key="7">
    <source>
        <dbReference type="ARBA" id="ARBA00022553"/>
    </source>
</evidence>
<keyword evidence="7" id="KW-0597">Phosphoprotein</keyword>
<evidence type="ECO:0000256" key="8">
    <source>
        <dbReference type="ARBA" id="ARBA00022618"/>
    </source>
</evidence>
<evidence type="ECO:0000256" key="12">
    <source>
        <dbReference type="ARBA" id="ARBA00022803"/>
    </source>
</evidence>
<keyword evidence="11" id="KW-0833">Ubl conjugation pathway</keyword>
<evidence type="ECO:0000256" key="13">
    <source>
        <dbReference type="ARBA" id="ARBA00023212"/>
    </source>
</evidence>
<evidence type="ECO:0000256" key="9">
    <source>
        <dbReference type="ARBA" id="ARBA00022737"/>
    </source>
</evidence>
<evidence type="ECO:0000256" key="1">
    <source>
        <dbReference type="ARBA" id="ARBA00004123"/>
    </source>
</evidence>
<keyword evidence="14" id="KW-0539">Nucleus</keyword>
<dbReference type="InterPro" id="IPR026000">
    <property type="entry name" value="Apc5_dom"/>
</dbReference>
<keyword evidence="6" id="KW-0963">Cytoplasm</keyword>
<keyword evidence="13" id="KW-0206">Cytoskeleton</keyword>
<feature type="domain" description="Anaphase-promoting complex subunit 5 N-terminal" evidence="17">
    <location>
        <begin position="20"/>
        <end position="173"/>
    </location>
</feature>
<name>A0AAV1ZZI1_9ARAC</name>
<sequence length="834" mass="94486">MVPPDPPPATSNSKLARDYVTPHKISLLVLIKEFCSVRQHSLQKRPLQKMEDITWEHTIKQNRDFHSTMLKLIQNPDMDLKRLINIIHPVIHPRTYQIFVERLHKLRKNGIAAIMDYIATLDSLLVEPAPVLAVIQKSSVLGLFIRHMLLAFDKLSFSLVTKLCRKFHTYFDSAFVQCVDESVEIPCGDSPRGEDLEESFYEECQVFASQKQAEFFIAQQAALLQINESAALSPFDLQQKIRELMKGNPELYEACFLSYLNSLRVKEYRGARDNLYHHFDRNTTVPQECKASATSEDLSRSSRYAALNLAIFHALFAHRDEALAALNEAIMVAQEVNDNVCLQYSLAWFYRLTTENKEILIERSIAKSAELGLWHLSSLGLQALTKLKSTTPALPSSVFELLTKSDIQNCQHSMTDMLGSAISLRAGLWGHYGFSFLQLLFSEILLYMKTADPMRGGVYHIGEGVCLALRNLALEYSCRGLYTDASGVLAVARDLFPTHSEHSHIWQLADLIIKFEKALYQGKWLKAQQTQKGIAIFDKDEGQLRKAQLLFHQGNLAEADTILKGLLDGSETKQISPFFYVRVLLLRSELLSATPNNIMALPLLMTGLSKCETYHLSGLLSLTLIQVAALQHVYGSETLSRTQAFEWHRRFSEGRESAKDDECCSCPVTSSIAENIKKVSVAVHANRQQTICQIAESVGISEATRQRILTRDLNMHRLELGLPKQALVLLDQIYISILTNRSLYDKGSCCFLYARCLACTSMQNENKNSEYSKKVILKAISMSNKALECLKTIKAVQKMKSVLCWQAYVYDYLGMKTERNDAAYRFKNLEDELT</sequence>
<dbReference type="Pfam" id="PF12862">
    <property type="entry name" value="ANAPC5"/>
    <property type="match status" value="1"/>
</dbReference>
<dbReference type="GO" id="GO:0031145">
    <property type="term" value="P:anaphase-promoting complex-dependent catabolic process"/>
    <property type="evidence" value="ECO:0007669"/>
    <property type="project" value="TreeGrafter"/>
</dbReference>
<evidence type="ECO:0000313" key="19">
    <source>
        <dbReference type="Proteomes" id="UP001497382"/>
    </source>
</evidence>
<comment type="subcellular location">
    <subcellularLocation>
        <location evidence="2">Cytoplasm</location>
        <location evidence="2">Cytoskeleton</location>
        <location evidence="2">Spindle</location>
    </subcellularLocation>
    <subcellularLocation>
        <location evidence="1">Nucleus</location>
    </subcellularLocation>
</comment>
<dbReference type="InterPro" id="IPR048968">
    <property type="entry name" value="Apc5_N"/>
</dbReference>
<dbReference type="InterPro" id="IPR037679">
    <property type="entry name" value="Apc5"/>
</dbReference>
<proteinExistence type="inferred from homology"/>
<evidence type="ECO:0000259" key="17">
    <source>
        <dbReference type="Pfam" id="PF21371"/>
    </source>
</evidence>
<evidence type="ECO:0000256" key="6">
    <source>
        <dbReference type="ARBA" id="ARBA00022490"/>
    </source>
</evidence>
<evidence type="ECO:0000313" key="18">
    <source>
        <dbReference type="EMBL" id="CAL1277198.1"/>
    </source>
</evidence>
<keyword evidence="19" id="KW-1185">Reference proteome</keyword>
<evidence type="ECO:0000256" key="15">
    <source>
        <dbReference type="ARBA" id="ARBA00023306"/>
    </source>
</evidence>
<comment type="similarity">
    <text evidence="4">Belongs to the APC5 family.</text>
</comment>